<protein>
    <submittedName>
        <fullName evidence="1">Uncharacterized protein</fullName>
    </submittedName>
</protein>
<reference evidence="1" key="1">
    <citation type="journal article" date="2021" name="Mol. Plant Microbe Interact.">
        <title>Complete Genome Sequence of the Plant-Pathogenic Fungus Colletotrichum lupini.</title>
        <authorList>
            <person name="Baroncelli R."/>
            <person name="Pensec F."/>
            <person name="Da Lio D."/>
            <person name="Boufleur T."/>
            <person name="Vicente I."/>
            <person name="Sarrocco S."/>
            <person name="Picot A."/>
            <person name="Baraldi E."/>
            <person name="Sukno S."/>
            <person name="Thon M."/>
            <person name="Le Floch G."/>
        </authorList>
    </citation>
    <scope>NUCLEOTIDE SEQUENCE</scope>
    <source>
        <strain evidence="1">IMI 504893</strain>
    </source>
</reference>
<dbReference type="RefSeq" id="XP_049138456.1">
    <property type="nucleotide sequence ID" value="XM_049297232.1"/>
</dbReference>
<dbReference type="GeneID" id="73352242"/>
<feature type="non-terminal residue" evidence="1">
    <location>
        <position position="1"/>
    </location>
</feature>
<proteinExistence type="predicted"/>
<evidence type="ECO:0000313" key="2">
    <source>
        <dbReference type="Proteomes" id="UP000830671"/>
    </source>
</evidence>
<keyword evidence="2" id="KW-1185">Reference proteome</keyword>
<dbReference type="AlphaFoldDB" id="A0A9Q8SGK4"/>
<accession>A0A9Q8SGK4</accession>
<gene>
    <name evidence="1" type="ORF">CLUP02_18330</name>
</gene>
<name>A0A9Q8SGK4_9PEZI</name>
<dbReference type="Proteomes" id="UP000830671">
    <property type="component" value="Chromosome 10"/>
</dbReference>
<sequence>PALVIKYKVLYKLRRNEVITDLKLKIKPERNIINKNSKGFRFTLRSLIIIIAT</sequence>
<dbReference type="EMBL" id="CP019472">
    <property type="protein sequence ID" value="UQC76815.1"/>
    <property type="molecule type" value="Genomic_DNA"/>
</dbReference>
<evidence type="ECO:0000313" key="1">
    <source>
        <dbReference type="EMBL" id="UQC76815.1"/>
    </source>
</evidence>
<organism evidence="1 2">
    <name type="scientific">Colletotrichum lupini</name>
    <dbReference type="NCBI Taxonomy" id="145971"/>
    <lineage>
        <taxon>Eukaryota</taxon>
        <taxon>Fungi</taxon>
        <taxon>Dikarya</taxon>
        <taxon>Ascomycota</taxon>
        <taxon>Pezizomycotina</taxon>
        <taxon>Sordariomycetes</taxon>
        <taxon>Hypocreomycetidae</taxon>
        <taxon>Glomerellales</taxon>
        <taxon>Glomerellaceae</taxon>
        <taxon>Colletotrichum</taxon>
        <taxon>Colletotrichum acutatum species complex</taxon>
    </lineage>
</organism>
<dbReference type="KEGG" id="clup:CLUP02_18330"/>